<accession>A0A1C0AX47</accession>
<keyword evidence="4 9" id="KW-0378">Hydrolase</keyword>
<dbReference type="InterPro" id="IPR004610">
    <property type="entry name" value="RecJ"/>
</dbReference>
<dbReference type="SUPFAM" id="SSF64182">
    <property type="entry name" value="DHH phosphoesterases"/>
    <property type="match status" value="1"/>
</dbReference>
<dbReference type="EMBL" id="LDIR01000002">
    <property type="protein sequence ID" value="OCL91645.1"/>
    <property type="molecule type" value="Genomic_DNA"/>
</dbReference>
<keyword evidence="3" id="KW-0540">Nuclease</keyword>
<dbReference type="OrthoDB" id="9809852at2"/>
<dbReference type="InterPro" id="IPR003156">
    <property type="entry name" value="DHHA1_dom"/>
</dbReference>
<evidence type="ECO:0000313" key="12">
    <source>
        <dbReference type="Proteomes" id="UP000322644"/>
    </source>
</evidence>
<evidence type="ECO:0000313" key="9">
    <source>
        <dbReference type="EMBL" id="OCL91645.1"/>
    </source>
</evidence>
<dbReference type="InterPro" id="IPR041122">
    <property type="entry name" value="RecJ_OB"/>
</dbReference>
<sequence length="522" mass="58050">MQKITKQTLFSILNARHLNNPYSKLASIPSPDNFKDIKKASQRVKEAINKNEKITIIGDYDVDGVVSTTIMLEFFNSLGVKVDYIIPNRFEHGYGLSPKIAQKIENGLVITVDNGISSIEASKILKSKDIDLIITDHHTVGDVLPYAFAIINPKQKDCSFEFKEICGAQVAWYFCAAIKKELGANIDLSSYLDLLSLAIIADIMPMTSLNYTMVKQGLKKMKTSNREAFKILNQNIQKSILVSDDVGFVIAPKLNSAGRMDDATIALDFLLSKNKDRAFESLALLDELNSYRKTLQEEITKKAQSSINSDDKAIVVWGENWHEGVIGIVASKLSNAYKKPAFVFSIKDGIAKGSARANSQLNLYDLIQNASDILLGFGGHKNAAGISLLSSNLDEFNSIIQNSLEDNELELHEEQENLGEVDIASVDLEFLEIIESFEPYGLENSKPIFKVSKANLIKCELLGRDKNHLKLTLSSSDGSLFEAVKFNDSNLNLDKELSFIVSISKNEFRGTIKPQFLIQEFI</sequence>
<protein>
    <recommendedName>
        <fullName evidence="2">Single-stranded-DNA-specific exonuclease RecJ</fullName>
    </recommendedName>
</protein>
<keyword evidence="11" id="KW-1185">Reference proteome</keyword>
<dbReference type="InterPro" id="IPR051673">
    <property type="entry name" value="SSDNA_exonuclease_RecJ"/>
</dbReference>
<dbReference type="RefSeq" id="WP_066176157.1">
    <property type="nucleotide sequence ID" value="NZ_CP036246.2"/>
</dbReference>
<dbReference type="Gene3D" id="3.10.310.30">
    <property type="match status" value="1"/>
</dbReference>
<reference evidence="10 12" key="2">
    <citation type="submission" date="2019-09" db="EMBL/GenBank/DDBJ databases">
        <title>Complete genome sequencing of four Arcobacter species reveals a diverse suite of mobile elements.</title>
        <authorList>
            <person name="Miller W.G."/>
            <person name="Yee E."/>
            <person name="Bono J.L."/>
        </authorList>
    </citation>
    <scope>NUCLEOTIDE SEQUENCE [LARGE SCALE GENOMIC DNA]</scope>
    <source>
        <strain evidence="10 12">CCUG 56899</strain>
    </source>
</reference>
<dbReference type="InterPro" id="IPR001667">
    <property type="entry name" value="DDH_dom"/>
</dbReference>
<dbReference type="GO" id="GO:0006310">
    <property type="term" value="P:DNA recombination"/>
    <property type="evidence" value="ECO:0007669"/>
    <property type="project" value="InterPro"/>
</dbReference>
<feature type="domain" description="RecJ OB" evidence="8">
    <location>
        <begin position="419"/>
        <end position="519"/>
    </location>
</feature>
<evidence type="ECO:0000313" key="11">
    <source>
        <dbReference type="Proteomes" id="UP000093159"/>
    </source>
</evidence>
<dbReference type="Proteomes" id="UP000093159">
    <property type="component" value="Unassembled WGS sequence"/>
</dbReference>
<dbReference type="GO" id="GO:0008409">
    <property type="term" value="F:5'-3' exonuclease activity"/>
    <property type="evidence" value="ECO:0007669"/>
    <property type="project" value="InterPro"/>
</dbReference>
<gene>
    <name evidence="10" type="primary">recJ</name>
    <name evidence="9" type="ORF">AAX28_01390</name>
    <name evidence="10" type="ORF">APORC_0101</name>
</gene>
<dbReference type="NCBIfam" id="TIGR00644">
    <property type="entry name" value="recJ"/>
    <property type="match status" value="1"/>
</dbReference>
<evidence type="ECO:0000259" key="6">
    <source>
        <dbReference type="Pfam" id="PF01368"/>
    </source>
</evidence>
<evidence type="ECO:0000259" key="7">
    <source>
        <dbReference type="Pfam" id="PF02272"/>
    </source>
</evidence>
<dbReference type="PANTHER" id="PTHR30255">
    <property type="entry name" value="SINGLE-STRANDED-DNA-SPECIFIC EXONUCLEASE RECJ"/>
    <property type="match status" value="1"/>
</dbReference>
<dbReference type="InterPro" id="IPR038763">
    <property type="entry name" value="DHH_sf"/>
</dbReference>
<dbReference type="AlphaFoldDB" id="A0A1C0AX47"/>
<feature type="domain" description="DHHA1" evidence="7">
    <location>
        <begin position="311"/>
        <end position="404"/>
    </location>
</feature>
<dbReference type="GO" id="GO:0003676">
    <property type="term" value="F:nucleic acid binding"/>
    <property type="evidence" value="ECO:0007669"/>
    <property type="project" value="InterPro"/>
</dbReference>
<dbReference type="Pfam" id="PF02272">
    <property type="entry name" value="DHHA1"/>
    <property type="match status" value="1"/>
</dbReference>
<dbReference type="Gene3D" id="3.90.1640.30">
    <property type="match status" value="1"/>
</dbReference>
<evidence type="ECO:0000313" key="10">
    <source>
        <dbReference type="EMBL" id="QEP39740.1"/>
    </source>
</evidence>
<dbReference type="Proteomes" id="UP000322644">
    <property type="component" value="Chromosome"/>
</dbReference>
<name>A0A1C0AX47_9BACT</name>
<evidence type="ECO:0000256" key="5">
    <source>
        <dbReference type="ARBA" id="ARBA00022839"/>
    </source>
</evidence>
<dbReference type="EMBL" id="CP036246">
    <property type="protein sequence ID" value="QEP39740.1"/>
    <property type="molecule type" value="Genomic_DNA"/>
</dbReference>
<dbReference type="Pfam" id="PF01368">
    <property type="entry name" value="DHH"/>
    <property type="match status" value="1"/>
</dbReference>
<keyword evidence="5 10" id="KW-0269">Exonuclease</keyword>
<evidence type="ECO:0000256" key="3">
    <source>
        <dbReference type="ARBA" id="ARBA00022722"/>
    </source>
</evidence>
<organism evidence="10 12">
    <name type="scientific">Arcobacter porcinus</name>
    <dbReference type="NCBI Taxonomy" id="1935204"/>
    <lineage>
        <taxon>Bacteria</taxon>
        <taxon>Pseudomonadati</taxon>
        <taxon>Campylobacterota</taxon>
        <taxon>Epsilonproteobacteria</taxon>
        <taxon>Campylobacterales</taxon>
        <taxon>Arcobacteraceae</taxon>
        <taxon>Arcobacter</taxon>
    </lineage>
</organism>
<proteinExistence type="inferred from homology"/>
<reference evidence="10 12" key="3">
    <citation type="submission" date="2019-09" db="EMBL/GenBank/DDBJ databases">
        <title>Taxonomic note: a critical rebuttal of the proposed division of the genus Arcobacter into six genera, emended descriptions of Arcobacter anaerophilus and the genus Arcobacter, and an assessment of genus-level boundaries for Epsilonproteobacteria using in silico genomic comparator tools.</title>
        <authorList>
            <person name="On S.L.W."/>
            <person name="Miller W.G."/>
            <person name="Biggs P."/>
            <person name="Cornelius A."/>
            <person name="Vandamme P."/>
        </authorList>
    </citation>
    <scope>NUCLEOTIDE SEQUENCE [LARGE SCALE GENOMIC DNA]</scope>
    <source>
        <strain evidence="10 12">CCUG 56899</strain>
    </source>
</reference>
<feature type="domain" description="DDH" evidence="6">
    <location>
        <begin position="53"/>
        <end position="199"/>
    </location>
</feature>
<comment type="similarity">
    <text evidence="1">Belongs to the RecJ family.</text>
</comment>
<evidence type="ECO:0000259" key="8">
    <source>
        <dbReference type="Pfam" id="PF17768"/>
    </source>
</evidence>
<evidence type="ECO:0000256" key="1">
    <source>
        <dbReference type="ARBA" id="ARBA00005915"/>
    </source>
</evidence>
<evidence type="ECO:0000256" key="2">
    <source>
        <dbReference type="ARBA" id="ARBA00019841"/>
    </source>
</evidence>
<evidence type="ECO:0000256" key="4">
    <source>
        <dbReference type="ARBA" id="ARBA00022801"/>
    </source>
</evidence>
<dbReference type="PANTHER" id="PTHR30255:SF2">
    <property type="entry name" value="SINGLE-STRANDED-DNA-SPECIFIC EXONUCLEASE RECJ"/>
    <property type="match status" value="1"/>
</dbReference>
<dbReference type="GO" id="GO:0006281">
    <property type="term" value="P:DNA repair"/>
    <property type="evidence" value="ECO:0007669"/>
    <property type="project" value="InterPro"/>
</dbReference>
<dbReference type="Pfam" id="PF17768">
    <property type="entry name" value="RecJ_OB"/>
    <property type="match status" value="1"/>
</dbReference>
<dbReference type="KEGG" id="apoc:APORC_0101"/>
<reference evidence="9 11" key="1">
    <citation type="submission" date="2015-05" db="EMBL/GenBank/DDBJ databases">
        <authorList>
            <person name="Rovetto F."/>
            <person name="Cocolin L."/>
            <person name="Illeghems K."/>
            <person name="Van Nieuwerburgh F."/>
            <person name="Houf K."/>
        </authorList>
    </citation>
    <scope>NUCLEOTIDE SEQUENCE [LARGE SCALE GENOMIC DNA]</scope>
    <source>
        <strain evidence="9 11">117434</strain>
    </source>
</reference>